<evidence type="ECO:0000256" key="8">
    <source>
        <dbReference type="RuleBase" id="RU363013"/>
    </source>
</evidence>
<feature type="binding site" evidence="7">
    <location>
        <begin position="9"/>
        <end position="11"/>
    </location>
    <ligand>
        <name>substrate</name>
    </ligand>
</feature>
<dbReference type="Proteomes" id="UP000753961">
    <property type="component" value="Unassembled WGS sequence"/>
</dbReference>
<dbReference type="InterPro" id="IPR000652">
    <property type="entry name" value="Triosephosphate_isomerase"/>
</dbReference>
<comment type="pathway">
    <text evidence="7 8">Carbohydrate biosynthesis; gluconeogenesis.</text>
</comment>
<evidence type="ECO:0000256" key="6">
    <source>
        <dbReference type="ARBA" id="ARBA00023235"/>
    </source>
</evidence>
<evidence type="ECO:0000256" key="4">
    <source>
        <dbReference type="ARBA" id="ARBA00022490"/>
    </source>
</evidence>
<keyword evidence="6 7" id="KW-0413">Isomerase</keyword>
<dbReference type="GO" id="GO:0006094">
    <property type="term" value="P:gluconeogenesis"/>
    <property type="evidence" value="ECO:0007669"/>
    <property type="project" value="UniProtKB-UniRule"/>
</dbReference>
<name>A0A953HV81_9BACT</name>
<dbReference type="EC" id="5.3.1.1" evidence="7 8"/>
<dbReference type="PANTHER" id="PTHR21139">
    <property type="entry name" value="TRIOSEPHOSPHATE ISOMERASE"/>
    <property type="match status" value="1"/>
</dbReference>
<feature type="active site" description="Proton acceptor" evidence="7">
    <location>
        <position position="167"/>
    </location>
</feature>
<dbReference type="GO" id="GO:0046166">
    <property type="term" value="P:glyceraldehyde-3-phosphate biosynthetic process"/>
    <property type="evidence" value="ECO:0007669"/>
    <property type="project" value="TreeGrafter"/>
</dbReference>
<evidence type="ECO:0000256" key="3">
    <source>
        <dbReference type="ARBA" id="ARBA00022432"/>
    </source>
</evidence>
<evidence type="ECO:0000313" key="10">
    <source>
        <dbReference type="Proteomes" id="UP000753961"/>
    </source>
</evidence>
<dbReference type="AlphaFoldDB" id="A0A953HV81"/>
<comment type="similarity">
    <text evidence="2 7 8">Belongs to the triosephosphate isomerase family.</text>
</comment>
<dbReference type="GO" id="GO:0019563">
    <property type="term" value="P:glycerol catabolic process"/>
    <property type="evidence" value="ECO:0007669"/>
    <property type="project" value="TreeGrafter"/>
</dbReference>
<feature type="active site" description="Electrophile" evidence="7">
    <location>
        <position position="95"/>
    </location>
</feature>
<proteinExistence type="inferred from homology"/>
<feature type="binding site" evidence="7">
    <location>
        <position position="213"/>
    </location>
    <ligand>
        <name>substrate</name>
    </ligand>
</feature>
<dbReference type="InterPro" id="IPR035990">
    <property type="entry name" value="TIM_sf"/>
</dbReference>
<reference evidence="9" key="1">
    <citation type="submission" date="2021-06" db="EMBL/GenBank/DDBJ databases">
        <title>44 bacteria genomes isolated from Dapeng, Shenzhen.</title>
        <authorList>
            <person name="Zheng W."/>
            <person name="Yu S."/>
            <person name="Huang Y."/>
        </authorList>
    </citation>
    <scope>NUCLEOTIDE SEQUENCE</scope>
    <source>
        <strain evidence="9">DP5N28-2</strain>
    </source>
</reference>
<comment type="catalytic activity">
    <reaction evidence="7 8">
        <text>D-glyceraldehyde 3-phosphate = dihydroxyacetone phosphate</text>
        <dbReference type="Rhea" id="RHEA:18585"/>
        <dbReference type="ChEBI" id="CHEBI:57642"/>
        <dbReference type="ChEBI" id="CHEBI:59776"/>
        <dbReference type="EC" id="5.3.1.1"/>
    </reaction>
</comment>
<dbReference type="PROSITE" id="PS00171">
    <property type="entry name" value="TIM_1"/>
    <property type="match status" value="1"/>
</dbReference>
<evidence type="ECO:0000256" key="5">
    <source>
        <dbReference type="ARBA" id="ARBA00023152"/>
    </source>
</evidence>
<dbReference type="FunFam" id="3.20.20.70:FF:000016">
    <property type="entry name" value="Triosephosphate isomerase"/>
    <property type="match status" value="1"/>
</dbReference>
<comment type="function">
    <text evidence="7">Involved in the gluconeogenesis. Catalyzes stereospecifically the conversion of dihydroxyacetone phosphate (DHAP) to D-glyceraldehyde-3-phosphate (G3P).</text>
</comment>
<feature type="binding site" evidence="7">
    <location>
        <begin position="234"/>
        <end position="235"/>
    </location>
    <ligand>
        <name>substrate</name>
    </ligand>
</feature>
<keyword evidence="4 7" id="KW-0963">Cytoplasm</keyword>
<dbReference type="Gene3D" id="3.20.20.70">
    <property type="entry name" value="Aldolase class I"/>
    <property type="match status" value="1"/>
</dbReference>
<dbReference type="PANTHER" id="PTHR21139:SF42">
    <property type="entry name" value="TRIOSEPHOSPHATE ISOMERASE"/>
    <property type="match status" value="1"/>
</dbReference>
<protein>
    <recommendedName>
        <fullName evidence="7 8">Triosephosphate isomerase</fullName>
        <shortName evidence="7">TIM</shortName>
        <shortName evidence="7">TPI</shortName>
        <ecNumber evidence="7 8">5.3.1.1</ecNumber>
    </recommendedName>
    <alternativeName>
        <fullName evidence="7">Triose-phosphate isomerase</fullName>
    </alternativeName>
</protein>
<dbReference type="NCBIfam" id="TIGR00419">
    <property type="entry name" value="tim"/>
    <property type="match status" value="1"/>
</dbReference>
<organism evidence="9 10">
    <name type="scientific">Membranihabitans marinus</name>
    <dbReference type="NCBI Taxonomy" id="1227546"/>
    <lineage>
        <taxon>Bacteria</taxon>
        <taxon>Pseudomonadati</taxon>
        <taxon>Bacteroidota</taxon>
        <taxon>Saprospiria</taxon>
        <taxon>Saprospirales</taxon>
        <taxon>Saprospiraceae</taxon>
        <taxon>Membranihabitans</taxon>
    </lineage>
</organism>
<dbReference type="InterPro" id="IPR020861">
    <property type="entry name" value="Triosephosphate_isomerase_AS"/>
</dbReference>
<dbReference type="HAMAP" id="MF_00147_B">
    <property type="entry name" value="TIM_B"/>
    <property type="match status" value="1"/>
</dbReference>
<gene>
    <name evidence="7 9" type="primary">tpiA</name>
    <name evidence="9" type="ORF">KUV50_12990</name>
</gene>
<dbReference type="EMBL" id="JAHVHU010000011">
    <property type="protein sequence ID" value="MBY5959060.1"/>
    <property type="molecule type" value="Genomic_DNA"/>
</dbReference>
<dbReference type="SUPFAM" id="SSF51351">
    <property type="entry name" value="Triosephosphate isomerase (TIM)"/>
    <property type="match status" value="1"/>
</dbReference>
<evidence type="ECO:0000256" key="2">
    <source>
        <dbReference type="ARBA" id="ARBA00007422"/>
    </source>
</evidence>
<sequence>MRKKIVAGNWKMNTTLEEGRRLIEAIVDQEKPEDVTLIVAPPYTHLSMVNNVIDGQEGILLSSQDCYLKESGAYTGAVAPAMIRSTGATYTILGHSERRSYFQEDNATVFQKMRAAFSEGLKVILCIGEKLDQREVGDHFKVVQNQLEETICKFSAKEGKDVILAYEPVWAIGTGKTATADQANEMHGFIREVIAQNFDNQFAEQIPVLYGGSCKPGNAKELFSQSNVDGGLIGGASLKAEDFLAIAGSF</sequence>
<comment type="subcellular location">
    <subcellularLocation>
        <location evidence="7 8">Cytoplasm</location>
    </subcellularLocation>
</comment>
<comment type="pathway">
    <text evidence="1 7 8">Carbohydrate degradation; glycolysis; D-glyceraldehyde 3-phosphate from glycerone phosphate: step 1/1.</text>
</comment>
<dbReference type="InterPro" id="IPR013785">
    <property type="entry name" value="Aldolase_TIM"/>
</dbReference>
<evidence type="ECO:0000256" key="1">
    <source>
        <dbReference type="ARBA" id="ARBA00004680"/>
    </source>
</evidence>
<dbReference type="GO" id="GO:0006096">
    <property type="term" value="P:glycolytic process"/>
    <property type="evidence" value="ECO:0007669"/>
    <property type="project" value="UniProtKB-UniRule"/>
</dbReference>
<keyword evidence="10" id="KW-1185">Reference proteome</keyword>
<dbReference type="RefSeq" id="WP_222580593.1">
    <property type="nucleotide sequence ID" value="NZ_JAHVHU010000011.1"/>
</dbReference>
<keyword evidence="5 7" id="KW-0324">Glycolysis</keyword>
<comment type="caution">
    <text evidence="9">The sequence shown here is derived from an EMBL/GenBank/DDBJ whole genome shotgun (WGS) entry which is preliminary data.</text>
</comment>
<dbReference type="GO" id="GO:0005829">
    <property type="term" value="C:cytosol"/>
    <property type="evidence" value="ECO:0007669"/>
    <property type="project" value="TreeGrafter"/>
</dbReference>
<comment type="subunit">
    <text evidence="7 8">Homodimer.</text>
</comment>
<feature type="binding site" evidence="7">
    <location>
        <position position="173"/>
    </location>
    <ligand>
        <name>substrate</name>
    </ligand>
</feature>
<dbReference type="PROSITE" id="PS51440">
    <property type="entry name" value="TIM_2"/>
    <property type="match status" value="1"/>
</dbReference>
<keyword evidence="3 7" id="KW-0312">Gluconeogenesis</keyword>
<dbReference type="CDD" id="cd00311">
    <property type="entry name" value="TIM"/>
    <property type="match status" value="1"/>
</dbReference>
<accession>A0A953HV81</accession>
<evidence type="ECO:0000256" key="7">
    <source>
        <dbReference type="HAMAP-Rule" id="MF_00147"/>
    </source>
</evidence>
<dbReference type="Pfam" id="PF00121">
    <property type="entry name" value="TIM"/>
    <property type="match status" value="1"/>
</dbReference>
<dbReference type="GO" id="GO:0004807">
    <property type="term" value="F:triose-phosphate isomerase activity"/>
    <property type="evidence" value="ECO:0007669"/>
    <property type="project" value="UniProtKB-UniRule"/>
</dbReference>
<evidence type="ECO:0000313" key="9">
    <source>
        <dbReference type="EMBL" id="MBY5959060.1"/>
    </source>
</evidence>
<dbReference type="InterPro" id="IPR022896">
    <property type="entry name" value="TrioseP_Isoase_bac/euk"/>
</dbReference>